<evidence type="ECO:0000313" key="3">
    <source>
        <dbReference type="Proteomes" id="UP000033632"/>
    </source>
</evidence>
<organism evidence="2 3">
    <name type="scientific">Devosia geojensis</name>
    <dbReference type="NCBI Taxonomy" id="443610"/>
    <lineage>
        <taxon>Bacteria</taxon>
        <taxon>Pseudomonadati</taxon>
        <taxon>Pseudomonadota</taxon>
        <taxon>Alphaproteobacteria</taxon>
        <taxon>Hyphomicrobiales</taxon>
        <taxon>Devosiaceae</taxon>
        <taxon>Devosia</taxon>
    </lineage>
</organism>
<sequence length="121" mass="13030">MKILVNMNMSPRWATALTTAGIPATHWSEVGDAAEADDRIMAFAAANDWCVLTRDMDFSTILAATGNLSPSVILHRNGQRFSPALVDELVSILRQTRASLATGAVISVGKGRVRVRPLPID</sequence>
<evidence type="ECO:0000259" key="1">
    <source>
        <dbReference type="Pfam" id="PF18480"/>
    </source>
</evidence>
<accession>A0A0F5FWG0</accession>
<dbReference type="STRING" id="443610.VE25_03505"/>
<feature type="domain" description="DUF5615" evidence="1">
    <location>
        <begin position="1"/>
        <end position="108"/>
    </location>
</feature>
<dbReference type="Proteomes" id="UP000033632">
    <property type="component" value="Unassembled WGS sequence"/>
</dbReference>
<proteinExistence type="predicted"/>
<reference evidence="2 3" key="1">
    <citation type="submission" date="2015-03" db="EMBL/GenBank/DDBJ databases">
        <authorList>
            <person name="Hassan Y.I."/>
            <person name="Lepp D."/>
            <person name="Li X.-Z."/>
            <person name="Zhou T."/>
        </authorList>
    </citation>
    <scope>NUCLEOTIDE SEQUENCE [LARGE SCALE GENOMIC DNA]</scope>
    <source>
        <strain evidence="2 3">BD-c194</strain>
    </source>
</reference>
<dbReference type="Pfam" id="PF18480">
    <property type="entry name" value="DUF5615"/>
    <property type="match status" value="1"/>
</dbReference>
<dbReference type="EMBL" id="JZEX01000046">
    <property type="protein sequence ID" value="KKB13158.1"/>
    <property type="molecule type" value="Genomic_DNA"/>
</dbReference>
<gene>
    <name evidence="2" type="ORF">VE25_03505</name>
</gene>
<name>A0A0F5FWG0_9HYPH</name>
<dbReference type="PATRIC" id="fig|443610.3.peg.3181"/>
<dbReference type="OrthoDB" id="27473at2"/>
<dbReference type="InterPro" id="IPR041049">
    <property type="entry name" value="DUF5615"/>
</dbReference>
<dbReference type="AlphaFoldDB" id="A0A0F5FWG0"/>
<dbReference type="RefSeq" id="WP_046107199.1">
    <property type="nucleotide sequence ID" value="NZ_JZEX01000046.1"/>
</dbReference>
<protein>
    <recommendedName>
        <fullName evidence="1">DUF5615 domain-containing protein</fullName>
    </recommendedName>
</protein>
<evidence type="ECO:0000313" key="2">
    <source>
        <dbReference type="EMBL" id="KKB13158.1"/>
    </source>
</evidence>
<comment type="caution">
    <text evidence="2">The sequence shown here is derived from an EMBL/GenBank/DDBJ whole genome shotgun (WGS) entry which is preliminary data.</text>
</comment>
<keyword evidence="3" id="KW-1185">Reference proteome</keyword>